<keyword evidence="3" id="KW-0472">Membrane</keyword>
<dbReference type="KEGG" id="mya:MORIYA_2712"/>
<dbReference type="InterPro" id="IPR058625">
    <property type="entry name" value="MdtA-like_BSH"/>
</dbReference>
<dbReference type="Proteomes" id="UP000250163">
    <property type="component" value="Chromosome MORIYA"/>
</dbReference>
<comment type="similarity">
    <text evidence="1">Belongs to the membrane fusion protein (MFP) (TC 8.A.1) family.</text>
</comment>
<keyword evidence="2" id="KW-0175">Coiled coil</keyword>
<dbReference type="Gene3D" id="2.40.420.20">
    <property type="match status" value="1"/>
</dbReference>
<protein>
    <submittedName>
        <fullName evidence="5">Efflux transporter periplasmic adaptor subunit</fullName>
    </submittedName>
</protein>
<reference evidence="6" key="1">
    <citation type="submission" date="2018-05" db="EMBL/GenBank/DDBJ databases">
        <authorList>
            <person name="Cea G.-C."/>
            <person name="William W."/>
        </authorList>
    </citation>
    <scope>NUCLEOTIDE SEQUENCE [LARGE SCALE GENOMIC DNA]</scope>
    <source>
        <strain evidence="6">DB21MT 5</strain>
    </source>
</reference>
<dbReference type="Gene3D" id="2.40.50.100">
    <property type="match status" value="1"/>
</dbReference>
<dbReference type="AlphaFoldDB" id="A0A330LRW4"/>
<dbReference type="SUPFAM" id="SSF111369">
    <property type="entry name" value="HlyD-like secretion proteins"/>
    <property type="match status" value="1"/>
</dbReference>
<gene>
    <name evidence="5" type="ORF">MORIYA_2712</name>
</gene>
<keyword evidence="3" id="KW-0812">Transmembrane</keyword>
<organism evidence="5 6">
    <name type="scientific">Moritella yayanosii</name>
    <dbReference type="NCBI Taxonomy" id="69539"/>
    <lineage>
        <taxon>Bacteria</taxon>
        <taxon>Pseudomonadati</taxon>
        <taxon>Pseudomonadota</taxon>
        <taxon>Gammaproteobacteria</taxon>
        <taxon>Alteromonadales</taxon>
        <taxon>Moritellaceae</taxon>
        <taxon>Moritella</taxon>
    </lineage>
</organism>
<evidence type="ECO:0000313" key="6">
    <source>
        <dbReference type="Proteomes" id="UP000250163"/>
    </source>
</evidence>
<feature type="coiled-coil region" evidence="2">
    <location>
        <begin position="167"/>
        <end position="194"/>
    </location>
</feature>
<dbReference type="GO" id="GO:0015562">
    <property type="term" value="F:efflux transmembrane transporter activity"/>
    <property type="evidence" value="ECO:0007669"/>
    <property type="project" value="TreeGrafter"/>
</dbReference>
<dbReference type="RefSeq" id="WP_112715712.1">
    <property type="nucleotide sequence ID" value="NZ_LS483250.1"/>
</dbReference>
<dbReference type="NCBIfam" id="TIGR01730">
    <property type="entry name" value="RND_mfp"/>
    <property type="match status" value="1"/>
</dbReference>
<dbReference type="Pfam" id="PF25917">
    <property type="entry name" value="BSH_RND"/>
    <property type="match status" value="1"/>
</dbReference>
<feature type="domain" description="Multidrug resistance protein MdtA-like barrel-sandwich hybrid" evidence="4">
    <location>
        <begin position="78"/>
        <end position="219"/>
    </location>
</feature>
<evidence type="ECO:0000256" key="3">
    <source>
        <dbReference type="SAM" id="Phobius"/>
    </source>
</evidence>
<proteinExistence type="inferred from homology"/>
<dbReference type="GO" id="GO:1990281">
    <property type="term" value="C:efflux pump complex"/>
    <property type="evidence" value="ECO:0007669"/>
    <property type="project" value="TreeGrafter"/>
</dbReference>
<dbReference type="OrthoDB" id="5730196at2"/>
<accession>A0A330LRW4</accession>
<dbReference type="EMBL" id="LS483250">
    <property type="protein sequence ID" value="SQD79182.1"/>
    <property type="molecule type" value="Genomic_DNA"/>
</dbReference>
<dbReference type="InterPro" id="IPR006143">
    <property type="entry name" value="RND_pump_MFP"/>
</dbReference>
<dbReference type="PANTHER" id="PTHR30469">
    <property type="entry name" value="MULTIDRUG RESISTANCE PROTEIN MDTA"/>
    <property type="match status" value="1"/>
</dbReference>
<name>A0A330LRW4_9GAMM</name>
<dbReference type="Gene3D" id="1.10.287.470">
    <property type="entry name" value="Helix hairpin bin"/>
    <property type="match status" value="1"/>
</dbReference>
<evidence type="ECO:0000313" key="5">
    <source>
        <dbReference type="EMBL" id="SQD79182.1"/>
    </source>
</evidence>
<evidence type="ECO:0000256" key="2">
    <source>
        <dbReference type="SAM" id="Coils"/>
    </source>
</evidence>
<evidence type="ECO:0000259" key="4">
    <source>
        <dbReference type="Pfam" id="PF25917"/>
    </source>
</evidence>
<feature type="transmembrane region" description="Helical" evidence="3">
    <location>
        <begin position="12"/>
        <end position="34"/>
    </location>
</feature>
<sequence>MSTNKPLTKFETLLRYVLPLLVLLITVFIIRVIMSTSPTTEKRQQAADEPLTVEVLILEQRDFPVIIKTNGIIQPRSQASIASQVSGTITQVSPAFTSGGFFNAGDTLLTVDNRDYIIAVKIASAALIEVKLTLTEEQAKSKQAQRDWQRLGREGKANALVLRKPQLASAHASFASAQAQLEQAQLNLQRTQILAPYAGRVLTKNVGIGQFVTIGSALADIYATDQVEIRLPLNSQQQHYVQLPEPFKPHSRTYYPPVNIIAQFGNQRYSWSGKLTRTEGALDAKSHQLYAVATIENPYGRDNSNKPALKIGQFVSAEIAGKVLNNIFVLPTASVYEGDQVIIFKDGLLHRKNINVIWRDSRNTIVDVGIHAGELLVTTPLSAVVSGSKAQLITTRNNADKGN</sequence>
<dbReference type="PANTHER" id="PTHR30469:SF12">
    <property type="entry name" value="MULTIDRUG RESISTANCE PROTEIN MDTA"/>
    <property type="match status" value="1"/>
</dbReference>
<evidence type="ECO:0000256" key="1">
    <source>
        <dbReference type="ARBA" id="ARBA00009477"/>
    </source>
</evidence>
<keyword evidence="6" id="KW-1185">Reference proteome</keyword>
<dbReference type="Gene3D" id="2.40.30.170">
    <property type="match status" value="1"/>
</dbReference>
<keyword evidence="3" id="KW-1133">Transmembrane helix</keyword>